<name>A0A166HB62_SECCO</name>
<reference evidence="2 3" key="1">
    <citation type="submission" date="2015-02" db="EMBL/GenBank/DDBJ databases">
        <title>Draft genome sequence of Lactobacillus collinoides CUPV2371 isolated from a natural cider, the first genome sequence of a strain of this species.</title>
        <authorList>
            <person name="Puertas A.I."/>
            <person name="Spano G."/>
            <person name="Capozzi V."/>
            <person name="Lamontanara A."/>
            <person name="Orru L."/>
            <person name="Duenas M.T."/>
        </authorList>
    </citation>
    <scope>NUCLEOTIDE SEQUENCE [LARGE SCALE GENOMIC DNA]</scope>
    <source>
        <strain evidence="2 3">237</strain>
    </source>
</reference>
<keyword evidence="3" id="KW-1185">Reference proteome</keyword>
<accession>A0A166HB62</accession>
<evidence type="ECO:0000256" key="1">
    <source>
        <dbReference type="SAM" id="Phobius"/>
    </source>
</evidence>
<gene>
    <name evidence="2" type="ORF">TY91_05165</name>
</gene>
<proteinExistence type="predicted"/>
<dbReference type="EMBL" id="JYDC01000032">
    <property type="protein sequence ID" value="KZL41784.1"/>
    <property type="molecule type" value="Genomic_DNA"/>
</dbReference>
<dbReference type="PATRIC" id="fig|33960.6.peg.1569"/>
<protein>
    <submittedName>
        <fullName evidence="2">Uncharacterized protein</fullName>
    </submittedName>
</protein>
<feature type="transmembrane region" description="Helical" evidence="1">
    <location>
        <begin position="59"/>
        <end position="78"/>
    </location>
</feature>
<comment type="caution">
    <text evidence="2">The sequence shown here is derived from an EMBL/GenBank/DDBJ whole genome shotgun (WGS) entry which is preliminary data.</text>
</comment>
<dbReference type="Proteomes" id="UP000076480">
    <property type="component" value="Unassembled WGS sequence"/>
</dbReference>
<evidence type="ECO:0000313" key="3">
    <source>
        <dbReference type="Proteomes" id="UP000076480"/>
    </source>
</evidence>
<dbReference type="AlphaFoldDB" id="A0A166HB62"/>
<sequence length="79" mass="9123">MDTWMFTIPFFCGCESKLVEMNSSQLVVADTMADMLSYLWLVVLTFYEKWSLLECYIDASMTVVIVLLPLSLVLLKMLK</sequence>
<keyword evidence="1" id="KW-0472">Membrane</keyword>
<evidence type="ECO:0000313" key="2">
    <source>
        <dbReference type="EMBL" id="KZL41784.1"/>
    </source>
</evidence>
<keyword evidence="1" id="KW-1133">Transmembrane helix</keyword>
<keyword evidence="1" id="KW-0812">Transmembrane</keyword>
<organism evidence="2 3">
    <name type="scientific">Secundilactobacillus collinoides</name>
    <name type="common">Lactobacillus collinoides</name>
    <dbReference type="NCBI Taxonomy" id="33960"/>
    <lineage>
        <taxon>Bacteria</taxon>
        <taxon>Bacillati</taxon>
        <taxon>Bacillota</taxon>
        <taxon>Bacilli</taxon>
        <taxon>Lactobacillales</taxon>
        <taxon>Lactobacillaceae</taxon>
        <taxon>Secundilactobacillus</taxon>
    </lineage>
</organism>